<name>A0AB34QQB3_BACPU</name>
<keyword evidence="3" id="KW-0067">ATP-binding</keyword>
<dbReference type="PANTHER" id="PTHR45832:SF22">
    <property type="entry name" value="SERINE_THREONINE-PROTEIN KINASE SAMKA-RELATED"/>
    <property type="match status" value="1"/>
</dbReference>
<dbReference type="PROSITE" id="PS00108">
    <property type="entry name" value="PROTEIN_KINASE_ST"/>
    <property type="match status" value="1"/>
</dbReference>
<reference evidence="5 6" key="1">
    <citation type="submission" date="2014-12" db="EMBL/GenBank/DDBJ databases">
        <title>Draft Genome Sequences of Five Spore-Forming Food Isolates of Bacillus pumilus.</title>
        <authorList>
            <person name="de Jong A."/>
            <person name="van Heel A.J."/>
            <person name="Montalban-Lopez M."/>
            <person name="Krawczyk A.O."/>
            <person name="Berendsen E.M."/>
            <person name="Wells-Bennik M."/>
            <person name="Kuipers O.P."/>
        </authorList>
    </citation>
    <scope>NUCLEOTIDE SEQUENCE [LARGE SCALE GENOMIC DNA]</scope>
    <source>
        <strain evidence="5 6">B4127</strain>
    </source>
</reference>
<dbReference type="CDD" id="cd14014">
    <property type="entry name" value="STKc_PknB_like"/>
    <property type="match status" value="1"/>
</dbReference>
<dbReference type="GO" id="GO:0005524">
    <property type="term" value="F:ATP binding"/>
    <property type="evidence" value="ECO:0007669"/>
    <property type="project" value="UniProtKB-KW"/>
</dbReference>
<accession>A0AB34QQB3</accession>
<comment type="similarity">
    <text evidence="1">Belongs to the protein kinase superfamily. STE Ser/Thr protein kinase family. STE20 subfamily.</text>
</comment>
<dbReference type="AlphaFoldDB" id="A0AB34QQB3"/>
<sequence>MITYTDTILKLELKKEIGVEGRNSTVHIAYDPQLDTDLVIKKISKTDFTKVEEYFTEAQMLYFTQHPNIMPVKYASQDEQNVYIAMEFMEKGSLNSLIEERFLTPREIIKISLEFLSGIHFMHAKKLVHFDIKPTNILINNANKAIVTDFGTSKYLNDFGLARPDKLYSLHIPPEKFDFGHFSFFSDIYQAGLTIYRMCNGNKFFIEQLTDLNLKNAEELADAISSNKFPNKKMFLPHIPKELRNIIIKSLSINVENRYQSVLEMMNDLAKLENKLDWGYNETTNTHSIVSYKTENHISEVTILRSELGEWYTEGYKIRLVDGKRTKIHKFFIKNLKTRQEAFEAVFKIL</sequence>
<evidence type="ECO:0000313" key="6">
    <source>
        <dbReference type="Proteomes" id="UP000031978"/>
    </source>
</evidence>
<evidence type="ECO:0000256" key="1">
    <source>
        <dbReference type="ARBA" id="ARBA00008874"/>
    </source>
</evidence>
<organism evidence="5 6">
    <name type="scientific">Bacillus pumilus</name>
    <name type="common">Bacillus mesentericus</name>
    <dbReference type="NCBI Taxonomy" id="1408"/>
    <lineage>
        <taxon>Bacteria</taxon>
        <taxon>Bacillati</taxon>
        <taxon>Bacillota</taxon>
        <taxon>Bacilli</taxon>
        <taxon>Bacillales</taxon>
        <taxon>Bacillaceae</taxon>
        <taxon>Bacillus</taxon>
    </lineage>
</organism>
<protein>
    <recommendedName>
        <fullName evidence="4">Protein kinase domain-containing protein</fullName>
    </recommendedName>
</protein>
<dbReference type="InterPro" id="IPR051931">
    <property type="entry name" value="PAK3-like"/>
</dbReference>
<dbReference type="GO" id="GO:0004672">
    <property type="term" value="F:protein kinase activity"/>
    <property type="evidence" value="ECO:0007669"/>
    <property type="project" value="InterPro"/>
</dbReference>
<dbReference type="InterPro" id="IPR011009">
    <property type="entry name" value="Kinase-like_dom_sf"/>
</dbReference>
<dbReference type="PANTHER" id="PTHR45832">
    <property type="entry name" value="SERINE/THREONINE-PROTEIN KINASE SAMKA-RELATED-RELATED"/>
    <property type="match status" value="1"/>
</dbReference>
<comment type="caution">
    <text evidence="5">The sequence shown here is derived from an EMBL/GenBank/DDBJ whole genome shotgun (WGS) entry which is preliminary data.</text>
</comment>
<dbReference type="SUPFAM" id="SSF56112">
    <property type="entry name" value="Protein kinase-like (PK-like)"/>
    <property type="match status" value="1"/>
</dbReference>
<dbReference type="InterPro" id="IPR008271">
    <property type="entry name" value="Ser/Thr_kinase_AS"/>
</dbReference>
<evidence type="ECO:0000313" key="5">
    <source>
        <dbReference type="EMBL" id="KIL12249.1"/>
    </source>
</evidence>
<dbReference type="SMART" id="SM00220">
    <property type="entry name" value="S_TKc"/>
    <property type="match status" value="1"/>
</dbReference>
<dbReference type="EMBL" id="JXCL01000040">
    <property type="protein sequence ID" value="KIL12249.1"/>
    <property type="molecule type" value="Genomic_DNA"/>
</dbReference>
<keyword evidence="2" id="KW-0547">Nucleotide-binding</keyword>
<dbReference type="Gene3D" id="3.30.200.20">
    <property type="entry name" value="Phosphorylase Kinase, domain 1"/>
    <property type="match status" value="1"/>
</dbReference>
<feature type="domain" description="Protein kinase" evidence="4">
    <location>
        <begin position="11"/>
        <end position="270"/>
    </location>
</feature>
<dbReference type="RefSeq" id="WP_052465545.1">
    <property type="nucleotide sequence ID" value="NZ_JXCL01000040.1"/>
</dbReference>
<dbReference type="Proteomes" id="UP000031978">
    <property type="component" value="Unassembled WGS sequence"/>
</dbReference>
<dbReference type="PROSITE" id="PS50011">
    <property type="entry name" value="PROTEIN_KINASE_DOM"/>
    <property type="match status" value="1"/>
</dbReference>
<dbReference type="InterPro" id="IPR000719">
    <property type="entry name" value="Prot_kinase_dom"/>
</dbReference>
<evidence type="ECO:0000259" key="4">
    <source>
        <dbReference type="PROSITE" id="PS50011"/>
    </source>
</evidence>
<evidence type="ECO:0000256" key="2">
    <source>
        <dbReference type="ARBA" id="ARBA00022741"/>
    </source>
</evidence>
<gene>
    <name evidence="5" type="ORF">B4127_1580</name>
</gene>
<dbReference type="Gene3D" id="1.10.510.10">
    <property type="entry name" value="Transferase(Phosphotransferase) domain 1"/>
    <property type="match status" value="1"/>
</dbReference>
<proteinExistence type="inferred from homology"/>
<evidence type="ECO:0000256" key="3">
    <source>
        <dbReference type="ARBA" id="ARBA00022840"/>
    </source>
</evidence>
<dbReference type="Pfam" id="PF00069">
    <property type="entry name" value="Pkinase"/>
    <property type="match status" value="1"/>
</dbReference>